<gene>
    <name evidence="1" type="ORF">RBWH47_02630</name>
</gene>
<organism evidence="1 2">
    <name type="scientific">Rhodopirellula baltica WH47</name>
    <dbReference type="NCBI Taxonomy" id="991778"/>
    <lineage>
        <taxon>Bacteria</taxon>
        <taxon>Pseudomonadati</taxon>
        <taxon>Planctomycetota</taxon>
        <taxon>Planctomycetia</taxon>
        <taxon>Pirellulales</taxon>
        <taxon>Pirellulaceae</taxon>
        <taxon>Rhodopirellula</taxon>
    </lineage>
</organism>
<dbReference type="EMBL" id="AFAR01000052">
    <property type="protein sequence ID" value="EGF29168.1"/>
    <property type="molecule type" value="Genomic_DNA"/>
</dbReference>
<evidence type="ECO:0000313" key="1">
    <source>
        <dbReference type="EMBL" id="EGF29168.1"/>
    </source>
</evidence>
<dbReference type="PATRIC" id="fig|991778.3.peg.884"/>
<accession>F2AME3</accession>
<dbReference type="AlphaFoldDB" id="F2AME3"/>
<evidence type="ECO:0000313" key="2">
    <source>
        <dbReference type="Proteomes" id="UP000006222"/>
    </source>
</evidence>
<reference evidence="1 2" key="1">
    <citation type="journal article" date="2013" name="Mar. Genomics">
        <title>Expression of sulfatases in Rhodopirellula baltica and the diversity of sulfatases in the genus Rhodopirellula.</title>
        <authorList>
            <person name="Wegner C.E."/>
            <person name="Richter-Heitmann T."/>
            <person name="Klindworth A."/>
            <person name="Klockow C."/>
            <person name="Richter M."/>
            <person name="Achstetter T."/>
            <person name="Glockner F.O."/>
            <person name="Harder J."/>
        </authorList>
    </citation>
    <scope>NUCLEOTIDE SEQUENCE [LARGE SCALE GENOMIC DNA]</scope>
    <source>
        <strain evidence="1 2">WH47</strain>
    </source>
</reference>
<comment type="caution">
    <text evidence="1">The sequence shown here is derived from an EMBL/GenBank/DDBJ whole genome shotgun (WGS) entry which is preliminary data.</text>
</comment>
<dbReference type="Proteomes" id="UP000006222">
    <property type="component" value="Unassembled WGS sequence"/>
</dbReference>
<name>F2AME3_RHOBT</name>
<proteinExistence type="predicted"/>
<protein>
    <submittedName>
        <fullName evidence="1">Uncharacterized protein</fullName>
    </submittedName>
</protein>
<sequence length="80" mass="9086">MLDRFLLKLLPSKRSRTSRVWSWLVPWEMMEDLHGDNALSKAFLMPGIQPSEWCKSFLGTRRLASVADSSCNCGGIRRGS</sequence>